<keyword evidence="13" id="KW-1185">Reference proteome</keyword>
<dbReference type="InterPro" id="IPR031322">
    <property type="entry name" value="Shikimate/glucono_kinase"/>
</dbReference>
<comment type="cofactor">
    <cofactor evidence="11">
        <name>Mg(2+)</name>
        <dbReference type="ChEBI" id="CHEBI:18420"/>
    </cofactor>
    <text evidence="11">Binds 1 Mg(2+) ion per subunit.</text>
</comment>
<name>A0A7Y4L843_9BURK</name>
<feature type="binding site" evidence="11">
    <location>
        <begin position="3"/>
        <end position="8"/>
    </location>
    <ligand>
        <name>ATP</name>
        <dbReference type="ChEBI" id="CHEBI:30616"/>
    </ligand>
</feature>
<dbReference type="UniPathway" id="UPA00053">
    <property type="reaction ID" value="UER00088"/>
</dbReference>
<organism evidence="12 13">
    <name type="scientific">Pelistega europaea</name>
    <dbReference type="NCBI Taxonomy" id="106147"/>
    <lineage>
        <taxon>Bacteria</taxon>
        <taxon>Pseudomonadati</taxon>
        <taxon>Pseudomonadota</taxon>
        <taxon>Betaproteobacteria</taxon>
        <taxon>Burkholderiales</taxon>
        <taxon>Alcaligenaceae</taxon>
        <taxon>Pelistega</taxon>
    </lineage>
</organism>
<sequence>MMGAGKTTIGRALAREMGLNFVDLDHEIVRRSGVAIPTIFDIEGEEGFRRRETQALSDTINQPNIVLATGGGAILREENRALLRQGIVIYLKASVDELYARVAKDANRPLLQTENPRERIAQLLEIRHPIYEMLADITLETKDGSIPSAVKRLKQALTEL</sequence>
<keyword evidence="11" id="KW-0963">Cytoplasm</keyword>
<feature type="binding site" evidence="11">
    <location>
        <position position="71"/>
    </location>
    <ligand>
        <name>substrate</name>
    </ligand>
</feature>
<dbReference type="PROSITE" id="PS01128">
    <property type="entry name" value="SHIKIMATE_KINASE"/>
    <property type="match status" value="1"/>
</dbReference>
<evidence type="ECO:0000256" key="1">
    <source>
        <dbReference type="ARBA" id="ARBA00004842"/>
    </source>
</evidence>
<evidence type="ECO:0000256" key="4">
    <source>
        <dbReference type="ARBA" id="ARBA00022605"/>
    </source>
</evidence>
<dbReference type="InterPro" id="IPR023000">
    <property type="entry name" value="Shikimate_kinase_CS"/>
</dbReference>
<evidence type="ECO:0000256" key="3">
    <source>
        <dbReference type="ARBA" id="ARBA00012154"/>
    </source>
</evidence>
<protein>
    <recommendedName>
        <fullName evidence="3 11">Shikimate kinase</fullName>
        <shortName evidence="11">SK</shortName>
        <ecNumber evidence="3 11">2.7.1.71</ecNumber>
    </recommendedName>
</protein>
<accession>A0A7Y4L843</accession>
<keyword evidence="6 11" id="KW-0547">Nucleotide-binding</keyword>
<dbReference type="GO" id="GO:0005829">
    <property type="term" value="C:cytosol"/>
    <property type="evidence" value="ECO:0007669"/>
    <property type="project" value="TreeGrafter"/>
</dbReference>
<reference evidence="12 13" key="1">
    <citation type="submission" date="2020-05" db="EMBL/GenBank/DDBJ databases">
        <authorList>
            <person name="Niu N."/>
        </authorList>
    </citation>
    <scope>NUCLEOTIDE SEQUENCE [LARGE SCALE GENOMIC DNA]</scope>
    <source>
        <strain evidence="12 13">LMG10982</strain>
    </source>
</reference>
<comment type="subcellular location">
    <subcellularLocation>
        <location evidence="11">Cytoplasm</location>
    </subcellularLocation>
</comment>
<dbReference type="GO" id="GO:0005524">
    <property type="term" value="F:ATP binding"/>
    <property type="evidence" value="ECO:0007669"/>
    <property type="project" value="UniProtKB-UniRule"/>
</dbReference>
<comment type="similarity">
    <text evidence="2 11">Belongs to the shikimate kinase family.</text>
</comment>
<feature type="binding site" evidence="11">
    <location>
        <position position="7"/>
    </location>
    <ligand>
        <name>Mg(2+)</name>
        <dbReference type="ChEBI" id="CHEBI:18420"/>
    </ligand>
</feature>
<dbReference type="Gene3D" id="3.40.50.300">
    <property type="entry name" value="P-loop containing nucleotide triphosphate hydrolases"/>
    <property type="match status" value="1"/>
</dbReference>
<dbReference type="EC" id="2.7.1.71" evidence="3 11"/>
<dbReference type="GO" id="GO:0009073">
    <property type="term" value="P:aromatic amino acid family biosynthetic process"/>
    <property type="evidence" value="ECO:0007669"/>
    <property type="project" value="UniProtKB-KW"/>
</dbReference>
<comment type="function">
    <text evidence="11">Catalyzes the specific phosphorylation of the 3-hydroxyl group of shikimic acid using ATP as a cosubstrate.</text>
</comment>
<comment type="pathway">
    <text evidence="1 11">Metabolic intermediate biosynthesis; chorismate biosynthesis; chorismate from D-erythrose 4-phosphate and phosphoenolpyruvate: step 5/7.</text>
</comment>
<feature type="binding site" evidence="11">
    <location>
        <position position="25"/>
    </location>
    <ligand>
        <name>substrate</name>
    </ligand>
</feature>
<dbReference type="InterPro" id="IPR000623">
    <property type="entry name" value="Shikimate_kinase/TSH1"/>
</dbReference>
<dbReference type="EMBL" id="JABGBO010000001">
    <property type="protein sequence ID" value="NOL48740.1"/>
    <property type="molecule type" value="Genomic_DNA"/>
</dbReference>
<dbReference type="GO" id="GO:0004765">
    <property type="term" value="F:shikimate kinase activity"/>
    <property type="evidence" value="ECO:0007669"/>
    <property type="project" value="UniProtKB-UniRule"/>
</dbReference>
<gene>
    <name evidence="11" type="primary">aroK</name>
    <name evidence="12" type="ORF">HKX40_01110</name>
</gene>
<dbReference type="HAMAP" id="MF_00109">
    <property type="entry name" value="Shikimate_kinase"/>
    <property type="match status" value="1"/>
</dbReference>
<dbReference type="AlphaFoldDB" id="A0A7Y4L843"/>
<dbReference type="Proteomes" id="UP000541421">
    <property type="component" value="Unassembled WGS sequence"/>
</dbReference>
<keyword evidence="7 11" id="KW-0418">Kinase</keyword>
<comment type="subunit">
    <text evidence="11">Monomer.</text>
</comment>
<dbReference type="CDD" id="cd00464">
    <property type="entry name" value="SK"/>
    <property type="match status" value="1"/>
</dbReference>
<proteinExistence type="inferred from homology"/>
<comment type="caution">
    <text evidence="11">Lacks conserved residue(s) required for the propagation of feature annotation.</text>
</comment>
<dbReference type="PANTHER" id="PTHR21087">
    <property type="entry name" value="SHIKIMATE KINASE"/>
    <property type="match status" value="1"/>
</dbReference>
<keyword evidence="11" id="KW-0460">Magnesium</keyword>
<dbReference type="PANTHER" id="PTHR21087:SF16">
    <property type="entry name" value="SHIKIMATE KINASE 1, CHLOROPLASTIC"/>
    <property type="match status" value="1"/>
</dbReference>
<keyword evidence="4 11" id="KW-0028">Amino-acid biosynthesis</keyword>
<keyword evidence="9 11" id="KW-0057">Aromatic amino acid biosynthesis</keyword>
<dbReference type="SUPFAM" id="SSF52540">
    <property type="entry name" value="P-loop containing nucleoside triphosphate hydrolases"/>
    <property type="match status" value="1"/>
</dbReference>
<evidence type="ECO:0000256" key="5">
    <source>
        <dbReference type="ARBA" id="ARBA00022679"/>
    </source>
</evidence>
<keyword evidence="8 11" id="KW-0067">ATP-binding</keyword>
<evidence type="ECO:0000256" key="11">
    <source>
        <dbReference type="HAMAP-Rule" id="MF_00109"/>
    </source>
</evidence>
<dbReference type="GO" id="GO:0000287">
    <property type="term" value="F:magnesium ion binding"/>
    <property type="evidence" value="ECO:0007669"/>
    <property type="project" value="UniProtKB-UniRule"/>
</dbReference>
<evidence type="ECO:0000256" key="2">
    <source>
        <dbReference type="ARBA" id="ARBA00006997"/>
    </source>
</evidence>
<evidence type="ECO:0000313" key="13">
    <source>
        <dbReference type="Proteomes" id="UP000541421"/>
    </source>
</evidence>
<dbReference type="GO" id="GO:0009423">
    <property type="term" value="P:chorismate biosynthetic process"/>
    <property type="evidence" value="ECO:0007669"/>
    <property type="project" value="UniProtKB-UniRule"/>
</dbReference>
<evidence type="ECO:0000256" key="6">
    <source>
        <dbReference type="ARBA" id="ARBA00022741"/>
    </source>
</evidence>
<feature type="binding site" evidence="11">
    <location>
        <position position="127"/>
    </location>
    <ligand>
        <name>substrate</name>
    </ligand>
</feature>
<evidence type="ECO:0000313" key="12">
    <source>
        <dbReference type="EMBL" id="NOL48740.1"/>
    </source>
</evidence>
<comment type="catalytic activity">
    <reaction evidence="10 11">
        <text>shikimate + ATP = 3-phosphoshikimate + ADP + H(+)</text>
        <dbReference type="Rhea" id="RHEA:13121"/>
        <dbReference type="ChEBI" id="CHEBI:15378"/>
        <dbReference type="ChEBI" id="CHEBI:30616"/>
        <dbReference type="ChEBI" id="CHEBI:36208"/>
        <dbReference type="ChEBI" id="CHEBI:145989"/>
        <dbReference type="ChEBI" id="CHEBI:456216"/>
        <dbReference type="EC" id="2.7.1.71"/>
    </reaction>
</comment>
<feature type="binding site" evidence="11">
    <location>
        <position position="49"/>
    </location>
    <ligand>
        <name>substrate</name>
    </ligand>
</feature>
<dbReference type="Pfam" id="PF01202">
    <property type="entry name" value="SKI"/>
    <property type="match status" value="1"/>
</dbReference>
<keyword evidence="5 11" id="KW-0808">Transferase</keyword>
<evidence type="ECO:0000256" key="7">
    <source>
        <dbReference type="ARBA" id="ARBA00022777"/>
    </source>
</evidence>
<dbReference type="PRINTS" id="PR01100">
    <property type="entry name" value="SHIKIMTKNASE"/>
</dbReference>
<comment type="caution">
    <text evidence="12">The sequence shown here is derived from an EMBL/GenBank/DDBJ whole genome shotgun (WGS) entry which is preliminary data.</text>
</comment>
<evidence type="ECO:0000256" key="8">
    <source>
        <dbReference type="ARBA" id="ARBA00022840"/>
    </source>
</evidence>
<dbReference type="InterPro" id="IPR027417">
    <property type="entry name" value="P-loop_NTPase"/>
</dbReference>
<keyword evidence="11" id="KW-0479">Metal-binding</keyword>
<feature type="binding site" evidence="11">
    <location>
        <position position="108"/>
    </location>
    <ligand>
        <name>ATP</name>
        <dbReference type="ChEBI" id="CHEBI:30616"/>
    </ligand>
</feature>
<evidence type="ECO:0000256" key="9">
    <source>
        <dbReference type="ARBA" id="ARBA00023141"/>
    </source>
</evidence>
<dbReference type="GO" id="GO:0008652">
    <property type="term" value="P:amino acid biosynthetic process"/>
    <property type="evidence" value="ECO:0007669"/>
    <property type="project" value="UniProtKB-KW"/>
</dbReference>
<evidence type="ECO:0000256" key="10">
    <source>
        <dbReference type="ARBA" id="ARBA00048567"/>
    </source>
</evidence>